<dbReference type="PATRIC" id="fig|1212489.4.peg.1940"/>
<protein>
    <submittedName>
        <fullName evidence="1">Uncharacterized protein</fullName>
    </submittedName>
</protein>
<evidence type="ECO:0000313" key="2">
    <source>
        <dbReference type="Proteomes" id="UP000054736"/>
    </source>
</evidence>
<sequence>MGHRHFNYLKRCQILALWKAGFNQTQIAKEIGVHKSTICREFKRNITFVRTRLGYWTYKPDYAQTYVKERRKAKRYFYKIY</sequence>
<gene>
    <name evidence="1" type="ORF">Ldro_1837</name>
</gene>
<dbReference type="Proteomes" id="UP000054736">
    <property type="component" value="Unassembled WGS sequence"/>
</dbReference>
<accession>A0A0W0SVE2</accession>
<dbReference type="SUPFAM" id="SSF46689">
    <property type="entry name" value="Homeodomain-like"/>
    <property type="match status" value="1"/>
</dbReference>
<dbReference type="AlphaFoldDB" id="A0A0W0SVE2"/>
<dbReference type="Gene3D" id="1.10.10.60">
    <property type="entry name" value="Homeodomain-like"/>
    <property type="match status" value="1"/>
</dbReference>
<dbReference type="EMBL" id="LNXY01000021">
    <property type="protein sequence ID" value="KTC87165.1"/>
    <property type="molecule type" value="Genomic_DNA"/>
</dbReference>
<name>A0A0W0SVE2_9GAMM</name>
<keyword evidence="2" id="KW-1185">Reference proteome</keyword>
<dbReference type="Pfam" id="PF13384">
    <property type="entry name" value="HTH_23"/>
    <property type="match status" value="1"/>
</dbReference>
<organism evidence="1 2">
    <name type="scientific">Legionella drozanskii LLAP-1</name>
    <dbReference type="NCBI Taxonomy" id="1212489"/>
    <lineage>
        <taxon>Bacteria</taxon>
        <taxon>Pseudomonadati</taxon>
        <taxon>Pseudomonadota</taxon>
        <taxon>Gammaproteobacteria</taxon>
        <taxon>Legionellales</taxon>
        <taxon>Legionellaceae</taxon>
        <taxon>Legionella</taxon>
    </lineage>
</organism>
<dbReference type="InterPro" id="IPR009057">
    <property type="entry name" value="Homeodomain-like_sf"/>
</dbReference>
<evidence type="ECO:0000313" key="1">
    <source>
        <dbReference type="EMBL" id="KTC87165.1"/>
    </source>
</evidence>
<proteinExistence type="predicted"/>
<dbReference type="RefSeq" id="WP_058496141.1">
    <property type="nucleotide sequence ID" value="NZ_LNXY01000021.1"/>
</dbReference>
<reference evidence="1 2" key="1">
    <citation type="submission" date="2015-11" db="EMBL/GenBank/DDBJ databases">
        <title>Genomic analysis of 38 Legionella species identifies large and diverse effector repertoires.</title>
        <authorList>
            <person name="Burstein D."/>
            <person name="Amaro F."/>
            <person name="Zusman T."/>
            <person name="Lifshitz Z."/>
            <person name="Cohen O."/>
            <person name="Gilbert J.A."/>
            <person name="Pupko T."/>
            <person name="Shuman H.A."/>
            <person name="Segal G."/>
        </authorList>
    </citation>
    <scope>NUCLEOTIDE SEQUENCE [LARGE SCALE GENOMIC DNA]</scope>
    <source>
        <strain evidence="1 2">ATCC 700990</strain>
    </source>
</reference>
<comment type="caution">
    <text evidence="1">The sequence shown here is derived from an EMBL/GenBank/DDBJ whole genome shotgun (WGS) entry which is preliminary data.</text>
</comment>